<evidence type="ECO:0000313" key="8">
    <source>
        <dbReference type="EMBL" id="KAG9323997.1"/>
    </source>
</evidence>
<dbReference type="PANTHER" id="PTHR46140">
    <property type="entry name" value="VACUOLAR TRANSPORTER CHAPERONE 1-RELATED"/>
    <property type="match status" value="1"/>
</dbReference>
<accession>A0A9P8A809</accession>
<evidence type="ECO:0000256" key="6">
    <source>
        <dbReference type="SAM" id="Phobius"/>
    </source>
</evidence>
<evidence type="ECO:0000256" key="4">
    <source>
        <dbReference type="ARBA" id="ARBA00023136"/>
    </source>
</evidence>
<feature type="compositionally biased region" description="Polar residues" evidence="5">
    <location>
        <begin position="391"/>
        <end position="408"/>
    </location>
</feature>
<reference evidence="8" key="1">
    <citation type="submission" date="2021-07" db="EMBL/GenBank/DDBJ databases">
        <title>Draft genome of Mortierella alpina, strain LL118, isolated from an aspen leaf litter sample.</title>
        <authorList>
            <person name="Yang S."/>
            <person name="Vinatzer B.A."/>
        </authorList>
    </citation>
    <scope>NUCLEOTIDE SEQUENCE</scope>
    <source>
        <strain evidence="8">LL118</strain>
    </source>
</reference>
<protein>
    <recommendedName>
        <fullName evidence="7">DUF202 domain-containing protein</fullName>
    </recommendedName>
</protein>
<sequence length="574" mass="61769">MQSPGSFHDAYAGVCNTSTDGDKNSRDGRRSTNPFASWMDPIDIGFTIGQHDQQRHPASNNSPLSSATPATTLLPSPPALFADTPGASTWTRTYPPPTGHTVPPPTFHMPHEPPASAASSSSRNPFMSTPYQPPPARQQQQHDGTAAATQQHRFSLGGTQFLEPEPISPGASTLVGSPMTPRYDHQRQFSWLGSAGQHQASQSGTPFDSMREQHPAPAAAVASRSGSFGRMGFTTGASRAGESLYGSSSAVEHAVAARTLGYFDHQQLMPGPYSQGKPSAWEPHVSVLMDDISLDNFSTSDSPPTSKEHHRGGSRTGLYNKGAYMDGTSTPLSEAGRSSNTSMVTLLAQTNTASTNSSSSTLFGGFLSKTKNNSSFQKLSDLEPQEPQGKLQHQTISAAGSEGKTYSQRPKPKQFGKKKAGQGKGNGGNKSREALFSNERTFIQWIKFGILLGTMALTLCNFGALDSLAFYIGASVLMVAMSSLAYAAFIFHVRDRSLSRRLKSALANKQAVSPSEVAIAQPRETCYYDRLGPTLLCSVLLFAYSINFYRNTFIPGLGQFLRALEAMDRDVNKY</sequence>
<feature type="compositionally biased region" description="Low complexity" evidence="5">
    <location>
        <begin position="62"/>
        <end position="74"/>
    </location>
</feature>
<evidence type="ECO:0000259" key="7">
    <source>
        <dbReference type="Pfam" id="PF02656"/>
    </source>
</evidence>
<evidence type="ECO:0000256" key="1">
    <source>
        <dbReference type="ARBA" id="ARBA00004127"/>
    </source>
</evidence>
<feature type="domain" description="DUF202" evidence="7">
    <location>
        <begin position="436"/>
        <end position="496"/>
    </location>
</feature>
<feature type="compositionally biased region" description="Polar residues" evidence="5">
    <location>
        <begin position="327"/>
        <end position="337"/>
    </location>
</feature>
<dbReference type="Pfam" id="PF02656">
    <property type="entry name" value="DUF202"/>
    <property type="match status" value="1"/>
</dbReference>
<dbReference type="GO" id="GO:0012505">
    <property type="term" value="C:endomembrane system"/>
    <property type="evidence" value="ECO:0007669"/>
    <property type="project" value="UniProtKB-SubCell"/>
</dbReference>
<dbReference type="PANTHER" id="PTHR46140:SF1">
    <property type="entry name" value="VACUOLAR TRANSPORTER CHAPERONE COMPLEX SUBUNIT 4-RELATED"/>
    <property type="match status" value="1"/>
</dbReference>
<feature type="region of interest" description="Disordered" evidence="5">
    <location>
        <begin position="296"/>
        <end position="337"/>
    </location>
</feature>
<feature type="transmembrane region" description="Helical" evidence="6">
    <location>
        <begin position="445"/>
        <end position="464"/>
    </location>
</feature>
<keyword evidence="2 6" id="KW-0812">Transmembrane</keyword>
<dbReference type="EMBL" id="JAIFTL010000081">
    <property type="protein sequence ID" value="KAG9323997.1"/>
    <property type="molecule type" value="Genomic_DNA"/>
</dbReference>
<organism evidence="8 9">
    <name type="scientific">Mortierella alpina</name>
    <name type="common">Oleaginous fungus</name>
    <name type="synonym">Mortierella renispora</name>
    <dbReference type="NCBI Taxonomy" id="64518"/>
    <lineage>
        <taxon>Eukaryota</taxon>
        <taxon>Fungi</taxon>
        <taxon>Fungi incertae sedis</taxon>
        <taxon>Mucoromycota</taxon>
        <taxon>Mortierellomycotina</taxon>
        <taxon>Mortierellomycetes</taxon>
        <taxon>Mortierellales</taxon>
        <taxon>Mortierellaceae</taxon>
        <taxon>Mortierella</taxon>
    </lineage>
</organism>
<feature type="region of interest" description="Disordered" evidence="5">
    <location>
        <begin position="1"/>
        <end position="38"/>
    </location>
</feature>
<dbReference type="Proteomes" id="UP000717515">
    <property type="component" value="Unassembled WGS sequence"/>
</dbReference>
<dbReference type="InterPro" id="IPR003807">
    <property type="entry name" value="DUF202"/>
</dbReference>
<feature type="compositionally biased region" description="Pro residues" evidence="5">
    <location>
        <begin position="94"/>
        <end position="107"/>
    </location>
</feature>
<evidence type="ECO:0000256" key="2">
    <source>
        <dbReference type="ARBA" id="ARBA00022692"/>
    </source>
</evidence>
<evidence type="ECO:0000313" key="9">
    <source>
        <dbReference type="Proteomes" id="UP000717515"/>
    </source>
</evidence>
<feature type="region of interest" description="Disordered" evidence="5">
    <location>
        <begin position="51"/>
        <end position="151"/>
    </location>
</feature>
<keyword evidence="3 6" id="KW-1133">Transmembrane helix</keyword>
<feature type="compositionally biased region" description="Basic and acidic residues" evidence="5">
    <location>
        <begin position="20"/>
        <end position="30"/>
    </location>
</feature>
<evidence type="ECO:0000256" key="3">
    <source>
        <dbReference type="ARBA" id="ARBA00022989"/>
    </source>
</evidence>
<dbReference type="AlphaFoldDB" id="A0A9P8A809"/>
<evidence type="ECO:0000256" key="5">
    <source>
        <dbReference type="SAM" id="MobiDB-lite"/>
    </source>
</evidence>
<name>A0A9P8A809_MORAP</name>
<feature type="compositionally biased region" description="Basic residues" evidence="5">
    <location>
        <begin position="410"/>
        <end position="421"/>
    </location>
</feature>
<proteinExistence type="predicted"/>
<gene>
    <name evidence="8" type="ORF">KVV02_007319</name>
</gene>
<keyword evidence="4 6" id="KW-0472">Membrane</keyword>
<feature type="compositionally biased region" description="Polar residues" evidence="5">
    <location>
        <begin position="296"/>
        <end position="305"/>
    </location>
</feature>
<comment type="subcellular location">
    <subcellularLocation>
        <location evidence="1">Endomembrane system</location>
        <topology evidence="1">Multi-pass membrane protein</topology>
    </subcellularLocation>
</comment>
<comment type="caution">
    <text evidence="8">The sequence shown here is derived from an EMBL/GenBank/DDBJ whole genome shotgun (WGS) entry which is preliminary data.</text>
</comment>
<dbReference type="InterPro" id="IPR051572">
    <property type="entry name" value="VTC_Complex_Subunit"/>
</dbReference>
<feature type="transmembrane region" description="Helical" evidence="6">
    <location>
        <begin position="470"/>
        <end position="493"/>
    </location>
</feature>
<feature type="region of interest" description="Disordered" evidence="5">
    <location>
        <begin position="380"/>
        <end position="432"/>
    </location>
</feature>